<keyword evidence="2" id="KW-1185">Reference proteome</keyword>
<organism evidence="1 2">
    <name type="scientific">Micromonospora sonchi</name>
    <dbReference type="NCBI Taxonomy" id="1763543"/>
    <lineage>
        <taxon>Bacteria</taxon>
        <taxon>Bacillati</taxon>
        <taxon>Actinomycetota</taxon>
        <taxon>Actinomycetes</taxon>
        <taxon>Micromonosporales</taxon>
        <taxon>Micromonosporaceae</taxon>
        <taxon>Micromonospora</taxon>
    </lineage>
</organism>
<sequence>MTIPGVDTTLPVVRELPAPGSYLCGLTHDGEVFWHSDQEAGEIYALDPATGAVVRTLSCRRVRADLTVGGGALCQVGGRPKRILLIDPTNGEVLAEREVRPPSGRLCGVETSGVMMWMGLRGPSVVQLRDVETMTVRREFAVPGTPSGLTVAGDVVIYADFEAALLRAVDGRDGRLLGEALVDGRPVGLTWDGALVWYADFAGRRLAAVRLPDLLATEAFLGEGVGQRGADRPAPGSAT</sequence>
<dbReference type="Gene3D" id="2.130.10.10">
    <property type="entry name" value="YVTN repeat-like/Quinoprotein amine dehydrogenase"/>
    <property type="match status" value="1"/>
</dbReference>
<name>A0A917U2P8_9ACTN</name>
<evidence type="ECO:0000313" key="1">
    <source>
        <dbReference type="EMBL" id="GGM52335.1"/>
    </source>
</evidence>
<accession>A0A917U2P8</accession>
<gene>
    <name evidence="1" type="ORF">GCM10011608_41530</name>
</gene>
<reference evidence="1" key="2">
    <citation type="submission" date="2020-09" db="EMBL/GenBank/DDBJ databases">
        <authorList>
            <person name="Sun Q."/>
            <person name="Zhou Y."/>
        </authorList>
    </citation>
    <scope>NUCLEOTIDE SEQUENCE</scope>
    <source>
        <strain evidence="1">CGMCC 4.7312</strain>
    </source>
</reference>
<proteinExistence type="predicted"/>
<dbReference type="InterPro" id="IPR015943">
    <property type="entry name" value="WD40/YVTN_repeat-like_dom_sf"/>
</dbReference>
<dbReference type="Proteomes" id="UP000608890">
    <property type="component" value="Unassembled WGS sequence"/>
</dbReference>
<dbReference type="AlphaFoldDB" id="A0A917U2P8"/>
<dbReference type="InterPro" id="IPR011044">
    <property type="entry name" value="Quino_amine_DH_bsu"/>
</dbReference>
<protein>
    <recommendedName>
        <fullName evidence="3">Glutaminyl-peptide cyclotransferase</fullName>
    </recommendedName>
</protein>
<evidence type="ECO:0000313" key="2">
    <source>
        <dbReference type="Proteomes" id="UP000608890"/>
    </source>
</evidence>
<dbReference type="RefSeq" id="WP_229706229.1">
    <property type="nucleotide sequence ID" value="NZ_BMNB01000021.1"/>
</dbReference>
<reference evidence="1" key="1">
    <citation type="journal article" date="2014" name="Int. J. Syst. Evol. Microbiol.">
        <title>Complete genome sequence of Corynebacterium casei LMG S-19264T (=DSM 44701T), isolated from a smear-ripened cheese.</title>
        <authorList>
            <consortium name="US DOE Joint Genome Institute (JGI-PGF)"/>
            <person name="Walter F."/>
            <person name="Albersmeier A."/>
            <person name="Kalinowski J."/>
            <person name="Ruckert C."/>
        </authorList>
    </citation>
    <scope>NUCLEOTIDE SEQUENCE</scope>
    <source>
        <strain evidence="1">CGMCC 4.7312</strain>
    </source>
</reference>
<dbReference type="EMBL" id="BMNB01000021">
    <property type="protein sequence ID" value="GGM52335.1"/>
    <property type="molecule type" value="Genomic_DNA"/>
</dbReference>
<comment type="caution">
    <text evidence="1">The sequence shown here is derived from an EMBL/GenBank/DDBJ whole genome shotgun (WGS) entry which is preliminary data.</text>
</comment>
<dbReference type="SUPFAM" id="SSF50969">
    <property type="entry name" value="YVTN repeat-like/Quinoprotein amine dehydrogenase"/>
    <property type="match status" value="1"/>
</dbReference>
<evidence type="ECO:0008006" key="3">
    <source>
        <dbReference type="Google" id="ProtNLM"/>
    </source>
</evidence>